<protein>
    <submittedName>
        <fullName evidence="4">Putative hydrolase</fullName>
    </submittedName>
</protein>
<dbReference type="Gene3D" id="3.40.50.1820">
    <property type="entry name" value="alpha/beta hydrolase"/>
    <property type="match status" value="1"/>
</dbReference>
<dbReference type="Proteomes" id="UP000035034">
    <property type="component" value="Unassembled WGS sequence"/>
</dbReference>
<accession>H0R313</accession>
<proteinExistence type="inferred from homology"/>
<sequence>MAPVPTLPAMRATLIATLTRQTLGRTTGVIPMNAGGIRIARGLVAGIMRVLGPTPSGTTIRPVSDDGVRGEWVLGPGVRVGDRAIYYVHGSAFVICSARTHRGLAARLSAATGLPVFVVDYRLAPEHRFPTAADDVEKGYRWLIDQGYNGSDLAIAGDSAGGHLICDLLANADLPPDRNPAAAVLFSPLIDLTLALAENCERKHRDPAISASAARRLVDLYTRGQSPHNPRLRLNFTAAQRMPPFLVQVGSAEMLADDARHVADEVTKHGGTATLEIWPAMMHVFQALPRLGPDADAALLRVRDFIQTAFAARPAELDKECS</sequence>
<dbReference type="GO" id="GO:0004806">
    <property type="term" value="F:triacylglycerol lipase activity"/>
    <property type="evidence" value="ECO:0007669"/>
    <property type="project" value="TreeGrafter"/>
</dbReference>
<comment type="caution">
    <text evidence="4">The sequence shown here is derived from an EMBL/GenBank/DDBJ whole genome shotgun (WGS) entry which is preliminary data.</text>
</comment>
<dbReference type="EMBL" id="BAEH01000086">
    <property type="protein sequence ID" value="GAB19464.1"/>
    <property type="molecule type" value="Genomic_DNA"/>
</dbReference>
<dbReference type="PANTHER" id="PTHR48081">
    <property type="entry name" value="AB HYDROLASE SUPERFAMILY PROTEIN C4A8.06C"/>
    <property type="match status" value="1"/>
</dbReference>
<dbReference type="STRING" id="1077974.GOEFS_086_00340"/>
<evidence type="ECO:0000313" key="5">
    <source>
        <dbReference type="Proteomes" id="UP000035034"/>
    </source>
</evidence>
<organism evidence="4 5">
    <name type="scientific">Gordonia effusa NBRC 100432</name>
    <dbReference type="NCBI Taxonomy" id="1077974"/>
    <lineage>
        <taxon>Bacteria</taxon>
        <taxon>Bacillati</taxon>
        <taxon>Actinomycetota</taxon>
        <taxon>Actinomycetes</taxon>
        <taxon>Mycobacteriales</taxon>
        <taxon>Gordoniaceae</taxon>
        <taxon>Gordonia</taxon>
    </lineage>
</organism>
<evidence type="ECO:0000256" key="1">
    <source>
        <dbReference type="ARBA" id="ARBA00010515"/>
    </source>
</evidence>
<feature type="domain" description="Alpha/beta hydrolase fold-3" evidence="3">
    <location>
        <begin position="86"/>
        <end position="286"/>
    </location>
</feature>
<dbReference type="InterPro" id="IPR050300">
    <property type="entry name" value="GDXG_lipolytic_enzyme"/>
</dbReference>
<dbReference type="AlphaFoldDB" id="H0R313"/>
<gene>
    <name evidence="4" type="ORF">GOEFS_086_00340</name>
</gene>
<reference evidence="4 5" key="1">
    <citation type="submission" date="2011-12" db="EMBL/GenBank/DDBJ databases">
        <title>Whole genome shotgun sequence of Gordonia effusa NBRC 100432.</title>
        <authorList>
            <person name="Yoshida I."/>
            <person name="Takarada H."/>
            <person name="Hosoyama A."/>
            <person name="Tsuchikane K."/>
            <person name="Katsumata H."/>
            <person name="Yamazaki S."/>
            <person name="Fujita N."/>
        </authorList>
    </citation>
    <scope>NUCLEOTIDE SEQUENCE [LARGE SCALE GENOMIC DNA]</scope>
    <source>
        <strain evidence="4 5">NBRC 100432</strain>
    </source>
</reference>
<evidence type="ECO:0000313" key="4">
    <source>
        <dbReference type="EMBL" id="GAB19464.1"/>
    </source>
</evidence>
<dbReference type="eggNOG" id="COG0657">
    <property type="taxonomic scope" value="Bacteria"/>
</dbReference>
<dbReference type="InterPro" id="IPR029058">
    <property type="entry name" value="AB_hydrolase_fold"/>
</dbReference>
<keyword evidence="2 4" id="KW-0378">Hydrolase</keyword>
<dbReference type="PANTHER" id="PTHR48081:SF30">
    <property type="entry name" value="ACETYL-HYDROLASE LIPR-RELATED"/>
    <property type="match status" value="1"/>
</dbReference>
<comment type="similarity">
    <text evidence="1">Belongs to the 'GDXG' lipolytic enzyme family.</text>
</comment>
<keyword evidence="5" id="KW-1185">Reference proteome</keyword>
<evidence type="ECO:0000256" key="2">
    <source>
        <dbReference type="ARBA" id="ARBA00022801"/>
    </source>
</evidence>
<dbReference type="SUPFAM" id="SSF53474">
    <property type="entry name" value="alpha/beta-Hydrolases"/>
    <property type="match status" value="1"/>
</dbReference>
<dbReference type="InterPro" id="IPR013094">
    <property type="entry name" value="AB_hydrolase_3"/>
</dbReference>
<dbReference type="Pfam" id="PF07859">
    <property type="entry name" value="Abhydrolase_3"/>
    <property type="match status" value="1"/>
</dbReference>
<name>H0R313_9ACTN</name>
<evidence type="ECO:0000259" key="3">
    <source>
        <dbReference type="Pfam" id="PF07859"/>
    </source>
</evidence>